<dbReference type="PROSITE" id="PS50932">
    <property type="entry name" value="HTH_LACI_2"/>
    <property type="match status" value="1"/>
</dbReference>
<dbReference type="InterPro" id="IPR028082">
    <property type="entry name" value="Peripla_BP_I"/>
</dbReference>
<reference evidence="6" key="1">
    <citation type="submission" date="2016-11" db="EMBL/GenBank/DDBJ databases">
        <authorList>
            <person name="Varghese N."/>
            <person name="Submissions S."/>
        </authorList>
    </citation>
    <scope>NUCLEOTIDE SEQUENCE [LARGE SCALE GENOMIC DNA]</scope>
    <source>
        <strain evidence="6">DSM 22623</strain>
    </source>
</reference>
<feature type="domain" description="HTH lacI-type" evidence="4">
    <location>
        <begin position="6"/>
        <end position="60"/>
    </location>
</feature>
<dbReference type="GO" id="GO:0000976">
    <property type="term" value="F:transcription cis-regulatory region binding"/>
    <property type="evidence" value="ECO:0007669"/>
    <property type="project" value="TreeGrafter"/>
</dbReference>
<dbReference type="EMBL" id="FQYP01000006">
    <property type="protein sequence ID" value="SHJ19747.1"/>
    <property type="molecule type" value="Genomic_DNA"/>
</dbReference>
<dbReference type="Proteomes" id="UP000184432">
    <property type="component" value="Unassembled WGS sequence"/>
</dbReference>
<dbReference type="RefSeq" id="WP_073317044.1">
    <property type="nucleotide sequence ID" value="NZ_FQYP01000006.1"/>
</dbReference>
<dbReference type="CDD" id="cd01392">
    <property type="entry name" value="HTH_LacI"/>
    <property type="match status" value="1"/>
</dbReference>
<dbReference type="PANTHER" id="PTHR30146">
    <property type="entry name" value="LACI-RELATED TRANSCRIPTIONAL REPRESSOR"/>
    <property type="match status" value="1"/>
</dbReference>
<proteinExistence type="predicted"/>
<dbReference type="InterPro" id="IPR000843">
    <property type="entry name" value="HTH_LacI"/>
</dbReference>
<dbReference type="Pfam" id="PF00356">
    <property type="entry name" value="LacI"/>
    <property type="match status" value="1"/>
</dbReference>
<dbReference type="AlphaFoldDB" id="A0A1M6HBY1"/>
<evidence type="ECO:0000256" key="2">
    <source>
        <dbReference type="ARBA" id="ARBA00023125"/>
    </source>
</evidence>
<dbReference type="Gene3D" id="1.10.260.40">
    <property type="entry name" value="lambda repressor-like DNA-binding domains"/>
    <property type="match status" value="1"/>
</dbReference>
<dbReference type="InterPro" id="IPR010982">
    <property type="entry name" value="Lambda_DNA-bd_dom_sf"/>
</dbReference>
<dbReference type="Gene3D" id="3.40.50.2300">
    <property type="match status" value="2"/>
</dbReference>
<dbReference type="PANTHER" id="PTHR30146:SF109">
    <property type="entry name" value="HTH-TYPE TRANSCRIPTIONAL REGULATOR GALS"/>
    <property type="match status" value="1"/>
</dbReference>
<dbReference type="SUPFAM" id="SSF53822">
    <property type="entry name" value="Periplasmic binding protein-like I"/>
    <property type="match status" value="1"/>
</dbReference>
<evidence type="ECO:0000256" key="3">
    <source>
        <dbReference type="ARBA" id="ARBA00023163"/>
    </source>
</evidence>
<name>A0A1M6HBY1_9FLAO</name>
<evidence type="ECO:0000256" key="1">
    <source>
        <dbReference type="ARBA" id="ARBA00023015"/>
    </source>
</evidence>
<keyword evidence="6" id="KW-1185">Reference proteome</keyword>
<gene>
    <name evidence="5" type="ORF">SAMN04488508_106202</name>
</gene>
<dbReference type="CDD" id="cd06267">
    <property type="entry name" value="PBP1_LacI_sugar_binding-like"/>
    <property type="match status" value="1"/>
</dbReference>
<dbReference type="InterPro" id="IPR046335">
    <property type="entry name" value="LacI/GalR-like_sensor"/>
</dbReference>
<accession>A0A1M6HBY1</accession>
<evidence type="ECO:0000259" key="4">
    <source>
        <dbReference type="PROSITE" id="PS50932"/>
    </source>
</evidence>
<dbReference type="Pfam" id="PF13377">
    <property type="entry name" value="Peripla_BP_3"/>
    <property type="match status" value="1"/>
</dbReference>
<dbReference type="OrthoDB" id="9768806at2"/>
<evidence type="ECO:0000313" key="5">
    <source>
        <dbReference type="EMBL" id="SHJ19747.1"/>
    </source>
</evidence>
<dbReference type="GO" id="GO:0003700">
    <property type="term" value="F:DNA-binding transcription factor activity"/>
    <property type="evidence" value="ECO:0007669"/>
    <property type="project" value="TreeGrafter"/>
</dbReference>
<dbReference type="STRING" id="570521.SAMN04488508_106202"/>
<keyword evidence="1" id="KW-0805">Transcription regulation</keyword>
<organism evidence="5 6">
    <name type="scientific">Aquimarina spongiae</name>
    <dbReference type="NCBI Taxonomy" id="570521"/>
    <lineage>
        <taxon>Bacteria</taxon>
        <taxon>Pseudomonadati</taxon>
        <taxon>Bacteroidota</taxon>
        <taxon>Flavobacteriia</taxon>
        <taxon>Flavobacteriales</taxon>
        <taxon>Flavobacteriaceae</taxon>
        <taxon>Aquimarina</taxon>
    </lineage>
</organism>
<protein>
    <submittedName>
        <fullName evidence="5">Transcriptional regulator, LacI family</fullName>
    </submittedName>
</protein>
<dbReference type="SMART" id="SM00354">
    <property type="entry name" value="HTH_LACI"/>
    <property type="match status" value="1"/>
</dbReference>
<keyword evidence="3" id="KW-0804">Transcription</keyword>
<evidence type="ECO:0000313" key="6">
    <source>
        <dbReference type="Proteomes" id="UP000184432"/>
    </source>
</evidence>
<dbReference type="SUPFAM" id="SSF47413">
    <property type="entry name" value="lambda repressor-like DNA-binding domains"/>
    <property type="match status" value="1"/>
</dbReference>
<sequence length="343" mass="38469">MKKEITTMKMLAQALNLSISTVSRALNDHPDISEDTKTKVKQLAQSKNYIPNIFAKGFRKHKSNIIGVIVPNITHYFTATIVRGILEQASMQGYRVIISESNNDVKKQNEMFHTMIQFGVDGILASLTKMTRDIGNILPIIDTLPLILFDKVSDKIPCTQITINDEEAAFNAIEHLINIGKKRIAIIKEREFSYTSEKRFAGYLRALKEHQIEIDEKIIISVDDISLQQGKRMANILLSLKERPDAIFAITDSAAIGVIQTLNKFNIKIPEDIAVVGFSNSKHAKIIEPNLTTVNQPGNTIGKTATKYLIQEIENEDDTDLMVKKTIEIKTELIVRASTFSVS</sequence>
<keyword evidence="2" id="KW-0238">DNA-binding</keyword>